<dbReference type="EMBL" id="SMOD01000018">
    <property type="protein sequence ID" value="TDG05873.1"/>
    <property type="molecule type" value="Genomic_DNA"/>
</dbReference>
<evidence type="ECO:0000313" key="2">
    <source>
        <dbReference type="Proteomes" id="UP000295606"/>
    </source>
</evidence>
<gene>
    <name evidence="1" type="ORF">E1N52_23435</name>
</gene>
<dbReference type="Proteomes" id="UP000295606">
    <property type="component" value="Unassembled WGS sequence"/>
</dbReference>
<organism evidence="1 2">
    <name type="scientific">Paraburkholderia guartelaensis</name>
    <dbReference type="NCBI Taxonomy" id="2546446"/>
    <lineage>
        <taxon>Bacteria</taxon>
        <taxon>Pseudomonadati</taxon>
        <taxon>Pseudomonadota</taxon>
        <taxon>Betaproteobacteria</taxon>
        <taxon>Burkholderiales</taxon>
        <taxon>Burkholderiaceae</taxon>
        <taxon>Paraburkholderia</taxon>
    </lineage>
</organism>
<evidence type="ECO:0000313" key="1">
    <source>
        <dbReference type="EMBL" id="TDG05873.1"/>
    </source>
</evidence>
<dbReference type="AlphaFoldDB" id="A0A4R5LBZ7"/>
<proteinExistence type="predicted"/>
<dbReference type="OrthoDB" id="8431028at2"/>
<accession>A0A4R5LBZ7</accession>
<comment type="caution">
    <text evidence="1">The sequence shown here is derived from an EMBL/GenBank/DDBJ whole genome shotgun (WGS) entry which is preliminary data.</text>
</comment>
<reference evidence="1 2" key="1">
    <citation type="submission" date="2019-03" db="EMBL/GenBank/DDBJ databases">
        <title>Paraburkholderia sp. isolated from native Mimosa gymnas in Guartela State Park, Brazil.</title>
        <authorList>
            <person name="Paulitsch F."/>
            <person name="Hungria M."/>
            <person name="Delamuta J.R.M."/>
            <person name="Ribeiro R.A."/>
            <person name="Dall'Agnol R."/>
            <person name="Silva J.S.B."/>
        </authorList>
    </citation>
    <scope>NUCLEOTIDE SEQUENCE [LARGE SCALE GENOMIC DNA]</scope>
    <source>
        <strain evidence="1 2">CNPSo 3008</strain>
    </source>
</reference>
<name>A0A4R5LBZ7_9BURK</name>
<sequence>MMMSARDGKVAYKINDKEGVIEKSIDVDTESKLHLSAGNYRFNGEKGFAISWLDEGAGVYEVYRIFTYSRRLRDFEEQSPACGDEFLNVKLDGKTRTIKSMYFSGNDPVICVTKFKQN</sequence>
<dbReference type="RefSeq" id="WP_133185112.1">
    <property type="nucleotide sequence ID" value="NZ_SMOD01000018.1"/>
</dbReference>
<protein>
    <submittedName>
        <fullName evidence="1">Uncharacterized protein</fullName>
    </submittedName>
</protein>